<reference evidence="2" key="2">
    <citation type="journal article" date="2022" name="Res Sq">
        <title>Comparative Genomics Reveals Insights into the Divergent Evolution of Astigmatic Mites and Household Pest Adaptations.</title>
        <authorList>
            <person name="Xiong Q."/>
            <person name="Wan A.T.-Y."/>
            <person name="Liu X.-Y."/>
            <person name="Fung C.S.-H."/>
            <person name="Xiao X."/>
            <person name="Malainual N."/>
            <person name="Hou J."/>
            <person name="Wang L."/>
            <person name="Wang M."/>
            <person name="Yang K."/>
            <person name="Cui Y."/>
            <person name="Leung E."/>
            <person name="Nong W."/>
            <person name="Shin S.-K."/>
            <person name="Au S."/>
            <person name="Jeong K.Y."/>
            <person name="Chew F.T."/>
            <person name="Hui J."/>
            <person name="Leung T.F."/>
            <person name="Tungtrongchitr A."/>
            <person name="Zhong N."/>
            <person name="Liu Z."/>
            <person name="Tsui S."/>
        </authorList>
    </citation>
    <scope>NUCLEOTIDE SEQUENCE</scope>
    <source>
        <strain evidence="2">Derf</strain>
        <tissue evidence="2">Whole organism</tissue>
    </source>
</reference>
<evidence type="ECO:0000256" key="1">
    <source>
        <dbReference type="SAM" id="MobiDB-lite"/>
    </source>
</evidence>
<feature type="compositionally biased region" description="Polar residues" evidence="1">
    <location>
        <begin position="1"/>
        <end position="10"/>
    </location>
</feature>
<accession>A0A922LBZ5</accession>
<dbReference type="EMBL" id="ASGP02000001">
    <property type="protein sequence ID" value="KAH9530213.1"/>
    <property type="molecule type" value="Genomic_DNA"/>
</dbReference>
<keyword evidence="3" id="KW-1185">Reference proteome</keyword>
<evidence type="ECO:0000313" key="2">
    <source>
        <dbReference type="EMBL" id="KAH9530213.1"/>
    </source>
</evidence>
<comment type="caution">
    <text evidence="2">The sequence shown here is derived from an EMBL/GenBank/DDBJ whole genome shotgun (WGS) entry which is preliminary data.</text>
</comment>
<name>A0A922LBZ5_DERFA</name>
<dbReference type="AlphaFoldDB" id="A0A922LBZ5"/>
<gene>
    <name evidence="2" type="ORF">DERF_004035</name>
</gene>
<dbReference type="Proteomes" id="UP000790347">
    <property type="component" value="Unassembled WGS sequence"/>
</dbReference>
<proteinExistence type="predicted"/>
<organism evidence="2 3">
    <name type="scientific">Dermatophagoides farinae</name>
    <name type="common">American house dust mite</name>
    <dbReference type="NCBI Taxonomy" id="6954"/>
    <lineage>
        <taxon>Eukaryota</taxon>
        <taxon>Metazoa</taxon>
        <taxon>Ecdysozoa</taxon>
        <taxon>Arthropoda</taxon>
        <taxon>Chelicerata</taxon>
        <taxon>Arachnida</taxon>
        <taxon>Acari</taxon>
        <taxon>Acariformes</taxon>
        <taxon>Sarcoptiformes</taxon>
        <taxon>Astigmata</taxon>
        <taxon>Psoroptidia</taxon>
        <taxon>Analgoidea</taxon>
        <taxon>Pyroglyphidae</taxon>
        <taxon>Dermatophagoidinae</taxon>
        <taxon>Dermatophagoides</taxon>
    </lineage>
</organism>
<protein>
    <submittedName>
        <fullName evidence="2">Uncharacterized protein</fullName>
    </submittedName>
</protein>
<reference evidence="2" key="1">
    <citation type="submission" date="2013-05" db="EMBL/GenBank/DDBJ databases">
        <authorList>
            <person name="Yim A.K.Y."/>
            <person name="Chan T.F."/>
            <person name="Ji K.M."/>
            <person name="Liu X.Y."/>
            <person name="Zhou J.W."/>
            <person name="Li R.Q."/>
            <person name="Yang K.Y."/>
            <person name="Li J."/>
            <person name="Li M."/>
            <person name="Law P.T.W."/>
            <person name="Wu Y.L."/>
            <person name="Cai Z.L."/>
            <person name="Qin H."/>
            <person name="Bao Y."/>
            <person name="Leung R.K.K."/>
            <person name="Ng P.K.S."/>
            <person name="Zou J."/>
            <person name="Zhong X.J."/>
            <person name="Ran P.X."/>
            <person name="Zhong N.S."/>
            <person name="Liu Z.G."/>
            <person name="Tsui S.K.W."/>
        </authorList>
    </citation>
    <scope>NUCLEOTIDE SEQUENCE</scope>
    <source>
        <strain evidence="2">Derf</strain>
        <tissue evidence="2">Whole organism</tissue>
    </source>
</reference>
<feature type="region of interest" description="Disordered" evidence="1">
    <location>
        <begin position="1"/>
        <end position="23"/>
    </location>
</feature>
<evidence type="ECO:0000313" key="3">
    <source>
        <dbReference type="Proteomes" id="UP000790347"/>
    </source>
</evidence>
<sequence>MTANPLTYGSTYDRHRSNTNRPWYRSTLPPIKYRSPGFSFTPQAADDPYTDYALILTGYVEKSEKVCAAILWFIGHQT</sequence>